<comment type="caution">
    <text evidence="3">The sequence shown here is derived from an EMBL/GenBank/DDBJ whole genome shotgun (WGS) entry which is preliminary data.</text>
</comment>
<keyword evidence="1" id="KW-0496">Mitochondrion</keyword>
<dbReference type="Pfam" id="PF02953">
    <property type="entry name" value="zf-Tim10_DDP"/>
    <property type="match status" value="1"/>
</dbReference>
<reference evidence="3" key="1">
    <citation type="submission" date="2021-09" db="EMBL/GenBank/DDBJ databases">
        <authorList>
            <consortium name="AG Swart"/>
            <person name="Singh M."/>
            <person name="Singh A."/>
            <person name="Seah K."/>
            <person name="Emmerich C."/>
        </authorList>
    </citation>
    <scope>NUCLEOTIDE SEQUENCE</scope>
    <source>
        <strain evidence="3">ATCC30299</strain>
    </source>
</reference>
<dbReference type="InterPro" id="IPR035427">
    <property type="entry name" value="Tim10-like_dom_sf"/>
</dbReference>
<evidence type="ECO:0000256" key="1">
    <source>
        <dbReference type="RuleBase" id="RU367043"/>
    </source>
</evidence>
<dbReference type="AlphaFoldDB" id="A0AAU9J997"/>
<comment type="function">
    <text evidence="1">Mitochondrial intermembrane chaperone that participates in the import and insertion of some multi-pass transmembrane proteins into the mitochondrial inner membrane. Also required for the transfer of beta-barrel precursors from the TOM complex to the sorting and assembly machinery (SAM complex) of the outer membrane. Acts as a chaperone-like protein that protects the hydrophobic precursors from aggregation and guide them through the mitochondrial intermembrane space.</text>
</comment>
<keyword evidence="1" id="KW-0813">Transport</keyword>
<keyword evidence="1" id="KW-1015">Disulfide bond</keyword>
<keyword evidence="1" id="KW-0999">Mitochondrion inner membrane</keyword>
<dbReference type="GO" id="GO:0015031">
    <property type="term" value="P:protein transport"/>
    <property type="evidence" value="ECO:0007669"/>
    <property type="project" value="UniProtKB-KW"/>
</dbReference>
<keyword evidence="1" id="KW-0472">Membrane</keyword>
<name>A0AAU9J997_9CILI</name>
<keyword evidence="1" id="KW-0653">Protein transport</keyword>
<organism evidence="3 4">
    <name type="scientific">Blepharisma stoltei</name>
    <dbReference type="NCBI Taxonomy" id="1481888"/>
    <lineage>
        <taxon>Eukaryota</taxon>
        <taxon>Sar</taxon>
        <taxon>Alveolata</taxon>
        <taxon>Ciliophora</taxon>
        <taxon>Postciliodesmatophora</taxon>
        <taxon>Heterotrichea</taxon>
        <taxon>Heterotrichida</taxon>
        <taxon>Blepharismidae</taxon>
        <taxon>Blepharisma</taxon>
    </lineage>
</organism>
<dbReference type="GO" id="GO:0005743">
    <property type="term" value="C:mitochondrial inner membrane"/>
    <property type="evidence" value="ECO:0007669"/>
    <property type="project" value="UniProtKB-SubCell"/>
</dbReference>
<comment type="domain">
    <text evidence="1">The twin CX3C motif contains 4 conserved Cys residues that form 2 disulfide bonds in the mitochondrial intermembrane space.</text>
</comment>
<feature type="domain" description="Tim10-like" evidence="2">
    <location>
        <begin position="11"/>
        <end position="61"/>
    </location>
</feature>
<comment type="subunit">
    <text evidence="1">Heterohexamer.</text>
</comment>
<keyword evidence="4" id="KW-1185">Reference proteome</keyword>
<accession>A0AAU9J997</accession>
<evidence type="ECO:0000313" key="3">
    <source>
        <dbReference type="EMBL" id="CAG9320148.1"/>
    </source>
</evidence>
<keyword evidence="1" id="KW-0811">Translocation</keyword>
<sequence>MSEPTLDDILFSDIVKKSTNVCFLRCVNDPSPNLTGKQKSCIKNCVLRFMECREATLQSLKELSQR</sequence>
<dbReference type="Proteomes" id="UP001162131">
    <property type="component" value="Unassembled WGS sequence"/>
</dbReference>
<protein>
    <recommendedName>
        <fullName evidence="1">Mitochondrial import inner membrane translocase subunit</fullName>
    </recommendedName>
</protein>
<dbReference type="Gene3D" id="1.10.287.810">
    <property type="entry name" value="Mitochondrial import inner membrane translocase subunit tim13 like domains"/>
    <property type="match status" value="1"/>
</dbReference>
<dbReference type="SUPFAM" id="SSF144122">
    <property type="entry name" value="Tim10-like"/>
    <property type="match status" value="1"/>
</dbReference>
<comment type="subcellular location">
    <subcellularLocation>
        <location evidence="1">Mitochondrion inner membrane</location>
        <topology evidence="1">Peripheral membrane protein</topology>
        <orientation evidence="1">Intermembrane side</orientation>
    </subcellularLocation>
</comment>
<proteinExistence type="inferred from homology"/>
<evidence type="ECO:0000313" key="4">
    <source>
        <dbReference type="Proteomes" id="UP001162131"/>
    </source>
</evidence>
<comment type="similarity">
    <text evidence="1">Belongs to the small Tim family.</text>
</comment>
<keyword evidence="1" id="KW-0143">Chaperone</keyword>
<dbReference type="InterPro" id="IPR004217">
    <property type="entry name" value="Tim10-like"/>
</dbReference>
<dbReference type="EMBL" id="CAJZBQ010000024">
    <property type="protein sequence ID" value="CAG9320148.1"/>
    <property type="molecule type" value="Genomic_DNA"/>
</dbReference>
<evidence type="ECO:0000259" key="2">
    <source>
        <dbReference type="Pfam" id="PF02953"/>
    </source>
</evidence>
<gene>
    <name evidence="3" type="ORF">BSTOLATCC_MIC25383</name>
</gene>